<dbReference type="PANTHER" id="PTHR10026">
    <property type="entry name" value="CYCLIN"/>
    <property type="match status" value="1"/>
</dbReference>
<dbReference type="GO" id="GO:0016538">
    <property type="term" value="F:cyclin-dependent protein serine/threonine kinase regulator activity"/>
    <property type="evidence" value="ECO:0007669"/>
    <property type="project" value="InterPro"/>
</dbReference>
<dbReference type="EMBL" id="LHPF02000012">
    <property type="protein sequence ID" value="PSC71895.1"/>
    <property type="molecule type" value="Genomic_DNA"/>
</dbReference>
<dbReference type="Proteomes" id="UP000239649">
    <property type="component" value="Unassembled WGS sequence"/>
</dbReference>
<sequence length="389" mass="44017">MAAFWLAAKLEEVIEIDNPHRLTVRGVVTVIDRVTRRRDGHSVAVMDPYSQKYEELKQLTVQAERYMLRAFGFVVHVEHPHRFILNYCQMLMKPSDERQHALQQEAWNMANDSLRTTLCVRYRAEAVACGILFTAARKLQISLPEDPPWWALFEVKEAELVDVCRTLCDLYRQPRARHLPVGRPASAPAVGAPGARSPLSAQPTPPLRSPATGARSIGGASAAAAEAAPATAAPRSDGEAPSVAQQDGETEGEKDKVKSKEKEGDSRWRRRSRSRSRSHGRSHRSQRRDSRSRSPRDRQKRSRSSGRSASASRSASRSPPACSPGRDRRPSPPRDRRPSPRRDRRPSPRRDRSRHDDLPIYRPGGRSDRRSNRGDRRRDERDYRGGSRR</sequence>
<organism evidence="3 4">
    <name type="scientific">Micractinium conductrix</name>
    <dbReference type="NCBI Taxonomy" id="554055"/>
    <lineage>
        <taxon>Eukaryota</taxon>
        <taxon>Viridiplantae</taxon>
        <taxon>Chlorophyta</taxon>
        <taxon>core chlorophytes</taxon>
        <taxon>Trebouxiophyceae</taxon>
        <taxon>Chlorellales</taxon>
        <taxon>Chlorellaceae</taxon>
        <taxon>Chlorella clade</taxon>
        <taxon>Micractinium</taxon>
    </lineage>
</organism>
<feature type="compositionally biased region" description="Basic and acidic residues" evidence="1">
    <location>
        <begin position="325"/>
        <end position="389"/>
    </location>
</feature>
<dbReference type="GO" id="GO:0006357">
    <property type="term" value="P:regulation of transcription by RNA polymerase II"/>
    <property type="evidence" value="ECO:0007669"/>
    <property type="project" value="InterPro"/>
</dbReference>
<reference evidence="3 4" key="1">
    <citation type="journal article" date="2018" name="Plant J.">
        <title>Genome sequences of Chlorella sorokiniana UTEX 1602 and Micractinium conductrix SAG 241.80: implications to maltose excretion by a green alga.</title>
        <authorList>
            <person name="Arriola M.B."/>
            <person name="Velmurugan N."/>
            <person name="Zhang Y."/>
            <person name="Plunkett M.H."/>
            <person name="Hondzo H."/>
            <person name="Barney B.M."/>
        </authorList>
    </citation>
    <scope>NUCLEOTIDE SEQUENCE [LARGE SCALE GENOMIC DNA]</scope>
    <source>
        <strain evidence="3 4">SAG 241.80</strain>
    </source>
</reference>
<keyword evidence="4" id="KW-1185">Reference proteome</keyword>
<proteinExistence type="predicted"/>
<feature type="compositionally biased region" description="Low complexity" evidence="1">
    <location>
        <begin position="181"/>
        <end position="198"/>
    </location>
</feature>
<feature type="compositionally biased region" description="Low complexity" evidence="1">
    <location>
        <begin position="211"/>
        <end position="235"/>
    </location>
</feature>
<evidence type="ECO:0000259" key="2">
    <source>
        <dbReference type="SMART" id="SM00385"/>
    </source>
</evidence>
<evidence type="ECO:0000256" key="1">
    <source>
        <dbReference type="SAM" id="MobiDB-lite"/>
    </source>
</evidence>
<feature type="compositionally biased region" description="Basic and acidic residues" evidence="1">
    <location>
        <begin position="251"/>
        <end position="267"/>
    </location>
</feature>
<dbReference type="FunFam" id="1.10.472.10:FF:000031">
    <property type="entry name" value="cyclin-L1-1-like isoform X1"/>
    <property type="match status" value="1"/>
</dbReference>
<dbReference type="PIRSF" id="PIRSF036580">
    <property type="entry name" value="Cyclin_L"/>
    <property type="match status" value="1"/>
</dbReference>
<dbReference type="InterPro" id="IPR013763">
    <property type="entry name" value="Cyclin-like_dom"/>
</dbReference>
<evidence type="ECO:0000313" key="4">
    <source>
        <dbReference type="Proteomes" id="UP000239649"/>
    </source>
</evidence>
<accession>A0A2P6VCS5</accession>
<feature type="compositionally biased region" description="Low complexity" evidence="1">
    <location>
        <begin position="305"/>
        <end position="324"/>
    </location>
</feature>
<feature type="compositionally biased region" description="Basic residues" evidence="1">
    <location>
        <begin position="268"/>
        <end position="286"/>
    </location>
</feature>
<dbReference type="AlphaFoldDB" id="A0A2P6VCS5"/>
<dbReference type="CDD" id="cd20594">
    <property type="entry name" value="CYCLIN_AcCycL_rpt2"/>
    <property type="match status" value="1"/>
</dbReference>
<dbReference type="SMART" id="SM00385">
    <property type="entry name" value="CYCLIN"/>
    <property type="match status" value="1"/>
</dbReference>
<protein>
    <submittedName>
        <fullName evidence="3">Cyclin-L1-1-like</fullName>
    </submittedName>
</protein>
<dbReference type="InterPro" id="IPR036915">
    <property type="entry name" value="Cyclin-like_sf"/>
</dbReference>
<dbReference type="OrthoDB" id="10264655at2759"/>
<evidence type="ECO:0000313" key="3">
    <source>
        <dbReference type="EMBL" id="PSC71895.1"/>
    </source>
</evidence>
<dbReference type="STRING" id="554055.A0A2P6VCS5"/>
<dbReference type="InterPro" id="IPR043198">
    <property type="entry name" value="Cyclin/Ssn8"/>
</dbReference>
<dbReference type="Gene3D" id="1.10.472.10">
    <property type="entry name" value="Cyclin-like"/>
    <property type="match status" value="2"/>
</dbReference>
<feature type="compositionally biased region" description="Basic and acidic residues" evidence="1">
    <location>
        <begin position="287"/>
        <end position="297"/>
    </location>
</feature>
<dbReference type="Pfam" id="PF21797">
    <property type="entry name" value="CycT2-like_C"/>
    <property type="match status" value="1"/>
</dbReference>
<comment type="caution">
    <text evidence="3">The sequence shown here is derived from an EMBL/GenBank/DDBJ whole genome shotgun (WGS) entry which is preliminary data.</text>
</comment>
<feature type="region of interest" description="Disordered" evidence="1">
    <location>
        <begin position="180"/>
        <end position="389"/>
    </location>
</feature>
<feature type="domain" description="Cyclin-like" evidence="2">
    <location>
        <begin position="82"/>
        <end position="169"/>
    </location>
</feature>
<name>A0A2P6VCS5_9CHLO</name>
<dbReference type="SUPFAM" id="SSF47954">
    <property type="entry name" value="Cyclin-like"/>
    <property type="match status" value="1"/>
</dbReference>
<gene>
    <name evidence="3" type="ORF">C2E20_4780</name>
</gene>